<organism evidence="3 5">
    <name type="scientific">Puccinia graminis f. sp. tritici</name>
    <dbReference type="NCBI Taxonomy" id="56615"/>
    <lineage>
        <taxon>Eukaryota</taxon>
        <taxon>Fungi</taxon>
        <taxon>Dikarya</taxon>
        <taxon>Basidiomycota</taxon>
        <taxon>Pucciniomycotina</taxon>
        <taxon>Pucciniomycetes</taxon>
        <taxon>Pucciniales</taxon>
        <taxon>Pucciniaceae</taxon>
        <taxon>Puccinia</taxon>
    </lineage>
</organism>
<comment type="caution">
    <text evidence="3">The sequence shown here is derived from an EMBL/GenBank/DDBJ whole genome shotgun (WGS) entry which is preliminary data.</text>
</comment>
<keyword evidence="4" id="KW-1185">Reference proteome</keyword>
<feature type="signal peptide" evidence="1">
    <location>
        <begin position="1"/>
        <end position="32"/>
    </location>
</feature>
<evidence type="ECO:0000313" key="3">
    <source>
        <dbReference type="EMBL" id="KAA1123506.1"/>
    </source>
</evidence>
<dbReference type="Proteomes" id="UP000324748">
    <property type="component" value="Unassembled WGS sequence"/>
</dbReference>
<evidence type="ECO:0000313" key="2">
    <source>
        <dbReference type="EMBL" id="KAA1099877.1"/>
    </source>
</evidence>
<evidence type="ECO:0000313" key="5">
    <source>
        <dbReference type="Proteomes" id="UP000325313"/>
    </source>
</evidence>
<gene>
    <name evidence="2" type="ORF">PGT21_023540</name>
    <name evidence="3" type="ORF">PGTUg99_022410</name>
</gene>
<sequence length="123" mass="13967">MWSYTLTARVTLINALIMYSLVKAPLWGEVKARPCSYCFVPNIRAPTPRVENTNTLLPIGRDDKPCWNPNPPCGESIPVILFYCNACYTTAYAPLRMCSKAHSLHEVYVNNSRREIIEATLPY</sequence>
<keyword evidence="1" id="KW-0732">Signal</keyword>
<dbReference type="EMBL" id="VDEP01000208">
    <property type="protein sequence ID" value="KAA1123506.1"/>
    <property type="molecule type" value="Genomic_DNA"/>
</dbReference>
<reference evidence="4 5" key="1">
    <citation type="submission" date="2019-05" db="EMBL/GenBank/DDBJ databases">
        <title>Emergence of the Ug99 lineage of the wheat stem rust pathogen through somatic hybridization.</title>
        <authorList>
            <person name="Li F."/>
            <person name="Upadhyaya N.M."/>
            <person name="Sperschneider J."/>
            <person name="Matny O."/>
            <person name="Nguyen-Phuc H."/>
            <person name="Mago R."/>
            <person name="Raley C."/>
            <person name="Miller M.E."/>
            <person name="Silverstein K.A.T."/>
            <person name="Henningsen E."/>
            <person name="Hirsch C.D."/>
            <person name="Visser B."/>
            <person name="Pretorius Z.A."/>
            <person name="Steffenson B.J."/>
            <person name="Schwessinger B."/>
            <person name="Dodds P.N."/>
            <person name="Figueroa M."/>
        </authorList>
    </citation>
    <scope>NUCLEOTIDE SEQUENCE [LARGE SCALE GENOMIC DNA]</scope>
    <source>
        <strain evidence="2">21-0</strain>
        <strain evidence="3 5">Ug99</strain>
    </source>
</reference>
<accession>A0A5B0RCL3</accession>
<dbReference type="Proteomes" id="UP000325313">
    <property type="component" value="Unassembled WGS sequence"/>
</dbReference>
<feature type="chain" id="PRO_5036366622" evidence="1">
    <location>
        <begin position="33"/>
        <end position="123"/>
    </location>
</feature>
<dbReference type="EMBL" id="VSWC01000054">
    <property type="protein sequence ID" value="KAA1099877.1"/>
    <property type="molecule type" value="Genomic_DNA"/>
</dbReference>
<evidence type="ECO:0000256" key="1">
    <source>
        <dbReference type="SAM" id="SignalP"/>
    </source>
</evidence>
<dbReference type="AlphaFoldDB" id="A0A5B0RCL3"/>
<name>A0A5B0RCL3_PUCGR</name>
<proteinExistence type="predicted"/>
<protein>
    <submittedName>
        <fullName evidence="3">Uncharacterized protein</fullName>
    </submittedName>
</protein>
<evidence type="ECO:0000313" key="4">
    <source>
        <dbReference type="Proteomes" id="UP000324748"/>
    </source>
</evidence>